<name>A0AAV4LGD3_9BACL</name>
<keyword evidence="10 14" id="KW-0472">Membrane</keyword>
<dbReference type="EMBL" id="BOQE01000001">
    <property type="protein sequence ID" value="GIM46554.1"/>
    <property type="molecule type" value="Genomic_DNA"/>
</dbReference>
<evidence type="ECO:0000256" key="6">
    <source>
        <dbReference type="ARBA" id="ARBA00022979"/>
    </source>
</evidence>
<comment type="caution">
    <text evidence="15">The sequence shown here is derived from an EMBL/GenBank/DDBJ whole genome shotgun (WGS) entry which is preliminary data.</text>
</comment>
<comment type="subcellular location">
    <subcellularLocation>
        <location evidence="1">Membrane</location>
        <topology evidence="1">Multi-pass membrane protein</topology>
    </subcellularLocation>
</comment>
<keyword evidence="11" id="KW-0325">Glycoprotein</keyword>
<evidence type="ECO:0000256" key="1">
    <source>
        <dbReference type="ARBA" id="ARBA00004141"/>
    </source>
</evidence>
<organism evidence="15 16">
    <name type="scientific">Collibacillus ludicampi</name>
    <dbReference type="NCBI Taxonomy" id="2771369"/>
    <lineage>
        <taxon>Bacteria</taxon>
        <taxon>Bacillati</taxon>
        <taxon>Bacillota</taxon>
        <taxon>Bacilli</taxon>
        <taxon>Bacillales</taxon>
        <taxon>Alicyclobacillaceae</taxon>
        <taxon>Collibacillus</taxon>
    </lineage>
</organism>
<comment type="similarity">
    <text evidence="2 13">Belongs to the sodium:solute symporter (SSF) (TC 2.A.21) family.</text>
</comment>
<keyword evidence="5" id="KW-0769">Symport</keyword>
<evidence type="ECO:0000256" key="2">
    <source>
        <dbReference type="ARBA" id="ARBA00006434"/>
    </source>
</evidence>
<keyword evidence="4 14" id="KW-0812">Transmembrane</keyword>
<keyword evidence="7 14" id="KW-1133">Transmembrane helix</keyword>
<evidence type="ECO:0000313" key="15">
    <source>
        <dbReference type="EMBL" id="GIM46554.1"/>
    </source>
</evidence>
<evidence type="ECO:0000313" key="16">
    <source>
        <dbReference type="Proteomes" id="UP001057291"/>
    </source>
</evidence>
<evidence type="ECO:0000256" key="10">
    <source>
        <dbReference type="ARBA" id="ARBA00023136"/>
    </source>
</evidence>
<keyword evidence="16" id="KW-1185">Reference proteome</keyword>
<evidence type="ECO:0000256" key="12">
    <source>
        <dbReference type="ARBA" id="ARBA00023201"/>
    </source>
</evidence>
<evidence type="ECO:0000256" key="11">
    <source>
        <dbReference type="ARBA" id="ARBA00023180"/>
    </source>
</evidence>
<dbReference type="CDD" id="cd11474">
    <property type="entry name" value="SLC5sbd_CHT"/>
    <property type="match status" value="1"/>
</dbReference>
<protein>
    <submittedName>
        <fullName evidence="15">Sodium:solute symporter</fullName>
    </submittedName>
</protein>
<dbReference type="Gene3D" id="1.20.1730.10">
    <property type="entry name" value="Sodium/glucose cotransporter"/>
    <property type="match status" value="1"/>
</dbReference>
<dbReference type="PROSITE" id="PS50283">
    <property type="entry name" value="NA_SOLUT_SYMP_3"/>
    <property type="match status" value="1"/>
</dbReference>
<keyword evidence="12" id="KW-0739">Sodium transport</keyword>
<dbReference type="GO" id="GO:0008292">
    <property type="term" value="P:acetylcholine biosynthetic process"/>
    <property type="evidence" value="ECO:0007669"/>
    <property type="project" value="TreeGrafter"/>
</dbReference>
<feature type="transmembrane region" description="Helical" evidence="14">
    <location>
        <begin position="127"/>
        <end position="148"/>
    </location>
</feature>
<evidence type="ECO:0000256" key="3">
    <source>
        <dbReference type="ARBA" id="ARBA00022448"/>
    </source>
</evidence>
<feature type="transmembrane region" description="Helical" evidence="14">
    <location>
        <begin position="234"/>
        <end position="252"/>
    </location>
</feature>
<proteinExistence type="inferred from homology"/>
<dbReference type="PANTHER" id="PTHR45897">
    <property type="entry name" value="HIGH-AFFINITY CHOLINE TRANSPORTER 1"/>
    <property type="match status" value="1"/>
</dbReference>
<feature type="transmembrane region" description="Helical" evidence="14">
    <location>
        <begin position="323"/>
        <end position="350"/>
    </location>
</feature>
<dbReference type="Pfam" id="PF00474">
    <property type="entry name" value="SSF"/>
    <property type="match status" value="1"/>
</dbReference>
<evidence type="ECO:0000256" key="14">
    <source>
        <dbReference type="SAM" id="Phobius"/>
    </source>
</evidence>
<evidence type="ECO:0000256" key="7">
    <source>
        <dbReference type="ARBA" id="ARBA00022989"/>
    </source>
</evidence>
<dbReference type="PANTHER" id="PTHR45897:SF4">
    <property type="entry name" value="HIGH-AFFINITY CHOLINE TRANSPORTER 1"/>
    <property type="match status" value="1"/>
</dbReference>
<accession>A0AAV4LGD3</accession>
<evidence type="ECO:0000256" key="8">
    <source>
        <dbReference type="ARBA" id="ARBA00023053"/>
    </source>
</evidence>
<feature type="transmembrane region" description="Helical" evidence="14">
    <location>
        <begin position="429"/>
        <end position="448"/>
    </location>
</feature>
<feature type="transmembrane region" description="Helical" evidence="14">
    <location>
        <begin position="200"/>
        <end position="222"/>
    </location>
</feature>
<gene>
    <name evidence="15" type="ORF">DNHGIG_21030</name>
</gene>
<evidence type="ECO:0000256" key="9">
    <source>
        <dbReference type="ARBA" id="ARBA00023065"/>
    </source>
</evidence>
<feature type="transmembrane region" description="Helical" evidence="14">
    <location>
        <begin position="31"/>
        <end position="50"/>
    </location>
</feature>
<keyword evidence="6" id="KW-0530">Neurotransmitter biosynthesis</keyword>
<dbReference type="Proteomes" id="UP001057291">
    <property type="component" value="Unassembled WGS sequence"/>
</dbReference>
<keyword evidence="9" id="KW-0406">Ion transport</keyword>
<dbReference type="AlphaFoldDB" id="A0AAV4LGD3"/>
<feature type="transmembrane region" description="Helical" evidence="14">
    <location>
        <begin position="380"/>
        <end position="408"/>
    </location>
</feature>
<evidence type="ECO:0000256" key="5">
    <source>
        <dbReference type="ARBA" id="ARBA00022847"/>
    </source>
</evidence>
<sequence>MSEFNTAAEAPSTLENQTMPDKNRAKLWTPARTSIAGFVVFTAIAYIYSLVSNTPIYWSGLMMTLILYCVIYYIGAVSIRNKRGKTDDMLVAGRAMPLWISMFTMTATWVGGGYITGTAENIYKSGFVWTQAPWCYSVSLIVGGIFYAKKMRRYEFMTMLDPLEARFGKRMASLLYVPAVLGEIFWSAAILTALGTTFGMILGLSFTVSIIFSAVVALAYTVVGGLWAVAHTDVLQLSIMFIGLFLTLPFAFSHVGGVSQAFAHYAEGMQGSMSLFPPLMGWKDPAWGDMYWNWWDFALLLILGGIPWQSYFQRVLSARDENVAMWLSITAGILCAFAAIPPTLIGIAGYNADWKALGTTAPENSSMILTYVFKYMTPDFVGAIALGGLAAAVMAAVAASMLSASGMAAWNVYRPLLKPQANQAQLDRIIKRAIIIIGSAATLIALSAKSVYALWYLSSDLVYCILFPQLTAALFYKGANKYGSLAGYFVAFLLRVGCGERLLKLPPILPYPMIHDGVVLFPFRTFAMLAGLITIFVVSYLTRNICPPLPLTNLHRKQAGEMSNISA</sequence>
<feature type="transmembrane region" description="Helical" evidence="14">
    <location>
        <begin position="174"/>
        <end position="194"/>
    </location>
</feature>
<evidence type="ECO:0000256" key="13">
    <source>
        <dbReference type="RuleBase" id="RU362091"/>
    </source>
</evidence>
<keyword evidence="3" id="KW-0813">Transport</keyword>
<keyword evidence="8" id="KW-0915">Sodium</keyword>
<dbReference type="GO" id="GO:0005886">
    <property type="term" value="C:plasma membrane"/>
    <property type="evidence" value="ECO:0007669"/>
    <property type="project" value="TreeGrafter"/>
</dbReference>
<feature type="transmembrane region" description="Helical" evidence="14">
    <location>
        <begin position="523"/>
        <end position="541"/>
    </location>
</feature>
<feature type="transmembrane region" description="Helical" evidence="14">
    <location>
        <begin position="292"/>
        <end position="311"/>
    </location>
</feature>
<evidence type="ECO:0000256" key="4">
    <source>
        <dbReference type="ARBA" id="ARBA00022692"/>
    </source>
</evidence>
<dbReference type="InterPro" id="IPR001734">
    <property type="entry name" value="Na/solute_symporter"/>
</dbReference>
<feature type="transmembrane region" description="Helical" evidence="14">
    <location>
        <begin position="96"/>
        <end position="115"/>
    </location>
</feature>
<dbReference type="InterPro" id="IPR038377">
    <property type="entry name" value="Na/Glc_symporter_sf"/>
</dbReference>
<dbReference type="InterPro" id="IPR052244">
    <property type="entry name" value="Choline_transporter"/>
</dbReference>
<dbReference type="GO" id="GO:0005307">
    <property type="term" value="F:choline:sodium symporter activity"/>
    <property type="evidence" value="ECO:0007669"/>
    <property type="project" value="TreeGrafter"/>
</dbReference>
<reference evidence="15" key="1">
    <citation type="journal article" date="2023" name="Int. J. Syst. Evol. Microbiol.">
        <title>Collibacillus ludicampi gen. nov., sp. nov., a new soil bacterium of the family Alicyclobacillaceae.</title>
        <authorList>
            <person name="Jojima T."/>
            <person name="Ioku Y."/>
            <person name="Fukuta Y."/>
            <person name="Shirasaka N."/>
            <person name="Matsumura Y."/>
            <person name="Mori M."/>
        </authorList>
    </citation>
    <scope>NUCLEOTIDE SEQUENCE</scope>
    <source>
        <strain evidence="15">TP075</strain>
    </source>
</reference>
<feature type="transmembrane region" description="Helical" evidence="14">
    <location>
        <begin position="56"/>
        <end position="75"/>
    </location>
</feature>